<evidence type="ECO:0000313" key="2">
    <source>
        <dbReference type="Proteomes" id="UP000800093"/>
    </source>
</evidence>
<protein>
    <submittedName>
        <fullName evidence="1">Uncharacterized protein</fullName>
    </submittedName>
</protein>
<dbReference type="Pfam" id="PF15610">
    <property type="entry name" value="PRTase_3"/>
    <property type="match status" value="1"/>
</dbReference>
<sequence>MSQISHFSLHKISSEDETTFTFSAKDYSRFKFGDDTTARRYGMDLAQAFIETELLEKPLPKFVVTVSCHYIPTAAFWLRHHFVSYLNRYLAFKGSPAEKVDIYRNRMYATDHATQGAGDSTQILENIEWHIDVPRIQGKTIIVIDDIRVTGKHEERKKRMFAEAGLTNTPIHFVYFAEVTNSAVGPTFEHRLNSTVVHTIQDLAPIVRNPSKFRMNCCFVKFILKYAYVDFCRFMRMQEDGFAQILLDYALGSQYYSLSEYEENCRFLRWDVGVREAAERV</sequence>
<dbReference type="InterPro" id="IPR029057">
    <property type="entry name" value="PRTase-like"/>
</dbReference>
<evidence type="ECO:0000313" key="1">
    <source>
        <dbReference type="EMBL" id="KAF2262428.1"/>
    </source>
</evidence>
<dbReference type="SUPFAM" id="SSF53271">
    <property type="entry name" value="PRTase-like"/>
    <property type="match status" value="1"/>
</dbReference>
<name>A0A9P4K7I5_9PLEO</name>
<keyword evidence="2" id="KW-1185">Reference proteome</keyword>
<dbReference type="OrthoDB" id="9986683at2759"/>
<dbReference type="AlphaFoldDB" id="A0A9P4K7I5"/>
<accession>A0A9P4K7I5</accession>
<dbReference type="InterPro" id="IPR028944">
    <property type="entry name" value="PRTase_ComF-like"/>
</dbReference>
<gene>
    <name evidence="1" type="ORF">CC78DRAFT_534765</name>
</gene>
<dbReference type="EMBL" id="ML986640">
    <property type="protein sequence ID" value="KAF2262428.1"/>
    <property type="molecule type" value="Genomic_DNA"/>
</dbReference>
<dbReference type="Proteomes" id="UP000800093">
    <property type="component" value="Unassembled WGS sequence"/>
</dbReference>
<proteinExistence type="predicted"/>
<comment type="caution">
    <text evidence="1">The sequence shown here is derived from an EMBL/GenBank/DDBJ whole genome shotgun (WGS) entry which is preliminary data.</text>
</comment>
<organism evidence="1 2">
    <name type="scientific">Lojkania enalia</name>
    <dbReference type="NCBI Taxonomy" id="147567"/>
    <lineage>
        <taxon>Eukaryota</taxon>
        <taxon>Fungi</taxon>
        <taxon>Dikarya</taxon>
        <taxon>Ascomycota</taxon>
        <taxon>Pezizomycotina</taxon>
        <taxon>Dothideomycetes</taxon>
        <taxon>Pleosporomycetidae</taxon>
        <taxon>Pleosporales</taxon>
        <taxon>Pleosporales incertae sedis</taxon>
        <taxon>Lojkania</taxon>
    </lineage>
</organism>
<reference evidence="2" key="1">
    <citation type="journal article" date="2020" name="Stud. Mycol.">
        <title>101 Dothideomycetes genomes: A test case for predicting lifestyles and emergence of pathogens.</title>
        <authorList>
            <person name="Haridas S."/>
            <person name="Albert R."/>
            <person name="Binder M."/>
            <person name="Bloem J."/>
            <person name="LaButti K."/>
            <person name="Salamov A."/>
            <person name="Andreopoulos B."/>
            <person name="Baker S."/>
            <person name="Barry K."/>
            <person name="Bills G."/>
            <person name="Bluhm B."/>
            <person name="Cannon C."/>
            <person name="Castanera R."/>
            <person name="Culley D."/>
            <person name="Daum C."/>
            <person name="Ezra D."/>
            <person name="Gonzalez J."/>
            <person name="Henrissat B."/>
            <person name="Kuo A."/>
            <person name="Liang C."/>
            <person name="Lipzen A."/>
            <person name="Lutzoni F."/>
            <person name="Magnuson J."/>
            <person name="Mondo S."/>
            <person name="Nolan M."/>
            <person name="Ohm R."/>
            <person name="Pangilinan J."/>
            <person name="Park H.-J."/>
            <person name="Ramirez L."/>
            <person name="Alfaro M."/>
            <person name="Sun H."/>
            <person name="Tritt A."/>
            <person name="Yoshinaga Y."/>
            <person name="Zwiers L.-H."/>
            <person name="Turgeon B."/>
            <person name="Goodwin S."/>
            <person name="Spatafora J."/>
            <person name="Crous P."/>
            <person name="Grigoriev I."/>
        </authorList>
    </citation>
    <scope>NUCLEOTIDE SEQUENCE [LARGE SCALE GENOMIC DNA]</scope>
    <source>
        <strain evidence="2">CBS 304.66</strain>
    </source>
</reference>